<keyword evidence="1" id="KW-1133">Transmembrane helix</keyword>
<reference evidence="2 3" key="1">
    <citation type="submission" date="2022-02" db="EMBL/GenBank/DDBJ databases">
        <title>Paenibacillus sp. MBLB1776 Whole Genome Shotgun Sequencing.</title>
        <authorList>
            <person name="Hwang C.Y."/>
            <person name="Cho E.-S."/>
            <person name="Seo M.-J."/>
        </authorList>
    </citation>
    <scope>NUCLEOTIDE SEQUENCE [LARGE SCALE GENOMIC DNA]</scope>
    <source>
        <strain evidence="2 3">MBLB1776</strain>
    </source>
</reference>
<evidence type="ECO:0000313" key="3">
    <source>
        <dbReference type="Proteomes" id="UP001305702"/>
    </source>
</evidence>
<dbReference type="EMBL" id="CP130318">
    <property type="protein sequence ID" value="WNQ09966.1"/>
    <property type="molecule type" value="Genomic_DNA"/>
</dbReference>
<protein>
    <submittedName>
        <fullName evidence="2">Uncharacterized protein</fullName>
    </submittedName>
</protein>
<accession>A0AA96LAC8</accession>
<evidence type="ECO:0000313" key="2">
    <source>
        <dbReference type="EMBL" id="WNQ09966.1"/>
    </source>
</evidence>
<dbReference type="AlphaFoldDB" id="A0AA96LAC8"/>
<keyword evidence="1" id="KW-0812">Transmembrane</keyword>
<keyword evidence="3" id="KW-1185">Reference proteome</keyword>
<evidence type="ECO:0000256" key="1">
    <source>
        <dbReference type="SAM" id="Phobius"/>
    </source>
</evidence>
<dbReference type="Proteomes" id="UP001305702">
    <property type="component" value="Chromosome"/>
</dbReference>
<dbReference type="RefSeq" id="WP_315603740.1">
    <property type="nucleotide sequence ID" value="NZ_CP130318.1"/>
</dbReference>
<gene>
    <name evidence="2" type="ORF">MJA45_20410</name>
</gene>
<dbReference type="KEGG" id="paun:MJA45_20410"/>
<name>A0AA96LAC8_9BACL</name>
<proteinExistence type="predicted"/>
<sequence length="92" mass="10413">MKAFQSIGLLSLTLGMIIYAVPQLEIGQGWTLPTIFGVVWLSMALLMAAAHLHAILGVDEETAEELNRIRRMKRLQLEKRLRGDGRLLPFRK</sequence>
<keyword evidence="1" id="KW-0472">Membrane</keyword>
<feature type="transmembrane region" description="Helical" evidence="1">
    <location>
        <begin position="30"/>
        <end position="50"/>
    </location>
</feature>
<organism evidence="2 3">
    <name type="scientific">Paenibacillus aurantius</name>
    <dbReference type="NCBI Taxonomy" id="2918900"/>
    <lineage>
        <taxon>Bacteria</taxon>
        <taxon>Bacillati</taxon>
        <taxon>Bacillota</taxon>
        <taxon>Bacilli</taxon>
        <taxon>Bacillales</taxon>
        <taxon>Paenibacillaceae</taxon>
        <taxon>Paenibacillus</taxon>
    </lineage>
</organism>